<evidence type="ECO:0000313" key="2">
    <source>
        <dbReference type="Proteomes" id="UP001190700"/>
    </source>
</evidence>
<name>A0AAE0FFE1_9CHLO</name>
<organism evidence="1 2">
    <name type="scientific">Cymbomonas tetramitiformis</name>
    <dbReference type="NCBI Taxonomy" id="36881"/>
    <lineage>
        <taxon>Eukaryota</taxon>
        <taxon>Viridiplantae</taxon>
        <taxon>Chlorophyta</taxon>
        <taxon>Pyramimonadophyceae</taxon>
        <taxon>Pyramimonadales</taxon>
        <taxon>Pyramimonadaceae</taxon>
        <taxon>Cymbomonas</taxon>
    </lineage>
</organism>
<dbReference type="AlphaFoldDB" id="A0AAE0FFE1"/>
<evidence type="ECO:0000313" key="1">
    <source>
        <dbReference type="EMBL" id="KAK3258569.1"/>
    </source>
</evidence>
<sequence length="243" mass="25916">MLHVPYLQPGRKCSGGASEAGGPGGWGLWRDVPALSGDTQRDCVLLSRVHPTPVRGTRRDYARTHSAGPLWALLGIGGGVAGCRIDHGLDPAGVSDAGPAVPGYSTAEVQRRELCDFVDLRAQSAHRGGAAPGALRRCGLARPVCTPRRCSAGSSATLWTCAPSLHTAEVQRRELCDFVDLRAQSAHRGLPPPIRDVRGYAAYALEARPFRLDSSLIRTHTAGCTAWHAELRDLYCGLYSLAC</sequence>
<reference evidence="1 2" key="1">
    <citation type="journal article" date="2015" name="Genome Biol. Evol.">
        <title>Comparative Genomics of a Bacterivorous Green Alga Reveals Evolutionary Causalities and Consequences of Phago-Mixotrophic Mode of Nutrition.</title>
        <authorList>
            <person name="Burns J.A."/>
            <person name="Paasch A."/>
            <person name="Narechania A."/>
            <person name="Kim E."/>
        </authorList>
    </citation>
    <scope>NUCLEOTIDE SEQUENCE [LARGE SCALE GENOMIC DNA]</scope>
    <source>
        <strain evidence="1 2">PLY_AMNH</strain>
    </source>
</reference>
<keyword evidence="2" id="KW-1185">Reference proteome</keyword>
<dbReference type="Proteomes" id="UP001190700">
    <property type="component" value="Unassembled WGS sequence"/>
</dbReference>
<dbReference type="EMBL" id="LGRX02019448">
    <property type="protein sequence ID" value="KAK3258569.1"/>
    <property type="molecule type" value="Genomic_DNA"/>
</dbReference>
<comment type="caution">
    <text evidence="1">The sequence shown here is derived from an EMBL/GenBank/DDBJ whole genome shotgun (WGS) entry which is preliminary data.</text>
</comment>
<gene>
    <name evidence="1" type="ORF">CYMTET_32395</name>
</gene>
<protein>
    <submittedName>
        <fullName evidence="1">Uncharacterized protein</fullName>
    </submittedName>
</protein>
<accession>A0AAE0FFE1</accession>
<proteinExistence type="predicted"/>